<keyword evidence="6 7" id="KW-0449">Lipoprotein</keyword>
<keyword evidence="1" id="KW-0732">Signal</keyword>
<comment type="function">
    <text evidence="7">A highly abundant outer membrane lipoprotein that controls the distance between the inner and outer membranes. The only protein known to be covalently linked to the peptidoglycan network (PGN). Also non-covalently binds the PGN. The link between the cell outer membrane and PGN contributes to maintenance of the structural and functional integrity of the cell envelope, and maintains the correct distance between the PGN and the outer membrane.</text>
</comment>
<dbReference type="PANTHER" id="PTHR38763:SF1">
    <property type="entry name" value="MAJOR OUTER MEMBRANE LIPOPROTEIN LPP"/>
    <property type="match status" value="1"/>
</dbReference>
<dbReference type="SUPFAM" id="SSF58042">
    <property type="entry name" value="Outer membrane lipoprotein"/>
    <property type="match status" value="1"/>
</dbReference>
<keyword evidence="7" id="KW-0964">Secreted</keyword>
<keyword evidence="7" id="KW-0175">Coiled coil</keyword>
<name>A0A0H3AEE5_VIBC3</name>
<evidence type="ECO:0000256" key="4">
    <source>
        <dbReference type="ARBA" id="ARBA00023139"/>
    </source>
</evidence>
<feature type="coiled-coil region" evidence="7">
    <location>
        <begin position="68"/>
        <end position="116"/>
    </location>
</feature>
<evidence type="ECO:0000256" key="7">
    <source>
        <dbReference type="HAMAP-Rule" id="MF_00843"/>
    </source>
</evidence>
<sequence>MRASFARNCDYNNSVHILIFDKYRTSITPTYQVKEFSMNKMLIAAAASSVLLLAGCASGPDEATTAKMNEISTQVSELNSQVAALASKVDQAAEAAKAAQEEAARANERIDNIAQSYTK</sequence>
<dbReference type="GO" id="GO:0042834">
    <property type="term" value="F:peptidoglycan binding"/>
    <property type="evidence" value="ECO:0007669"/>
    <property type="project" value="UniProtKB-UniRule"/>
</dbReference>
<evidence type="ECO:0000313" key="10">
    <source>
        <dbReference type="Proteomes" id="UP000000249"/>
    </source>
</evidence>
<dbReference type="GO" id="GO:0009279">
    <property type="term" value="C:cell outer membrane"/>
    <property type="evidence" value="ECO:0007669"/>
    <property type="project" value="UniProtKB-SubCell"/>
</dbReference>
<evidence type="ECO:0000256" key="1">
    <source>
        <dbReference type="ARBA" id="ARBA00022729"/>
    </source>
</evidence>
<dbReference type="KEGG" id="vco:VC0395_0078"/>
<comment type="subunit">
    <text evidence="7">Homotrimer.</text>
</comment>
<evidence type="ECO:0000313" key="9">
    <source>
        <dbReference type="EMBL" id="ABQ19154.1"/>
    </source>
</evidence>
<proteinExistence type="inferred from homology"/>
<feature type="lipid moiety-binding region" description="S-diacylglycerol cysteine" evidence="7">
    <location>
        <position position="56"/>
    </location>
</feature>
<dbReference type="GO" id="GO:0008289">
    <property type="term" value="F:lipid binding"/>
    <property type="evidence" value="ECO:0007669"/>
    <property type="project" value="UniProtKB-UniRule"/>
</dbReference>
<dbReference type="PANTHER" id="PTHR38763">
    <property type="entry name" value="MAJOR OUTER MEMBRANE PROLIPOPROTEIN LPP"/>
    <property type="match status" value="1"/>
</dbReference>
<feature type="lipid moiety-binding region" description="N-palmitoyl cysteine" evidence="7">
    <location>
        <position position="56"/>
    </location>
</feature>
<comment type="caution">
    <text evidence="7">Lacks conserved residue(s) required for the propagation of feature annotation.</text>
</comment>
<dbReference type="KEGG" id="vcr:VC395_A0053"/>
<organism evidence="9 10">
    <name type="scientific">Vibrio cholerae serotype O1 (strain ATCC 39541 / Classical Ogawa 395 / O395)</name>
    <dbReference type="NCBI Taxonomy" id="345073"/>
    <lineage>
        <taxon>Bacteria</taxon>
        <taxon>Pseudomonadati</taxon>
        <taxon>Pseudomonadota</taxon>
        <taxon>Gammaproteobacteria</taxon>
        <taxon>Vibrionales</taxon>
        <taxon>Vibrionaceae</taxon>
        <taxon>Vibrio</taxon>
    </lineage>
</organism>
<dbReference type="eggNOG" id="COG4238">
    <property type="taxonomic scope" value="Bacteria"/>
</dbReference>
<reference evidence="9 10" key="1">
    <citation type="submission" date="2007-03" db="EMBL/GenBank/DDBJ databases">
        <authorList>
            <person name="Heidelberg J."/>
        </authorList>
    </citation>
    <scope>NUCLEOTIDE SEQUENCE [LARGE SCALE GENOMIC DNA]</scope>
    <source>
        <strain evidence="10">ATCC 39541 / Classical Ogawa 395 / O395</strain>
    </source>
</reference>
<dbReference type="Proteomes" id="UP000000249">
    <property type="component" value="Chromosome 2"/>
</dbReference>
<dbReference type="InterPro" id="IPR006817">
    <property type="entry name" value="Lipoprotein_leucine-zipper_dom"/>
</dbReference>
<accession>A0A0H3AEE5</accession>
<keyword evidence="7" id="KW-0677">Repeat</keyword>
<comment type="similarity">
    <text evidence="7">Belongs to the Lpp family.</text>
</comment>
<feature type="domain" description="Lipoprotein leucine-zipper" evidence="8">
    <location>
        <begin position="67"/>
        <end position="119"/>
    </location>
</feature>
<feature type="repeat" evidence="7">
    <location>
        <begin position="72"/>
        <end position="82"/>
    </location>
</feature>
<evidence type="ECO:0000256" key="3">
    <source>
        <dbReference type="ARBA" id="ARBA00023136"/>
    </source>
</evidence>
<dbReference type="Pfam" id="PF04728">
    <property type="entry name" value="LPP"/>
    <property type="match status" value="1"/>
</dbReference>
<dbReference type="HAMAP" id="MF_00843">
    <property type="entry name" value="Lpp"/>
    <property type="match status" value="1"/>
</dbReference>
<protein>
    <recommendedName>
        <fullName evidence="7">Major outer membrane lipoprotein Lpp</fullName>
    </recommendedName>
</protein>
<comment type="subcellular location">
    <subcellularLocation>
        <location evidence="7">Cell outer membrane</location>
        <topology evidence="7">Lipid-anchor</topology>
        <orientation evidence="7">Periplasmic side</orientation>
    </subcellularLocation>
    <subcellularLocation>
        <location evidence="7">Secreted</location>
        <location evidence="7">Cell wall</location>
        <topology evidence="7">Peptidoglycan-anchor</topology>
    </subcellularLocation>
    <text evidence="7">Attached via its lipidated N-terminus to the inner leaflet of the outer membrane. Attached to the peptidoglycan network (PGN) via its C-terminus.</text>
</comment>
<keyword evidence="3 7" id="KW-0472">Membrane</keyword>
<dbReference type="NCBIfam" id="NF040598">
    <property type="entry name" value="Ala_zip_lipo"/>
    <property type="match status" value="1"/>
</dbReference>
<dbReference type="GO" id="GO:0043580">
    <property type="term" value="P:periplasmic space organization"/>
    <property type="evidence" value="ECO:0007669"/>
    <property type="project" value="UniProtKB-UniRule"/>
</dbReference>
<evidence type="ECO:0000256" key="5">
    <source>
        <dbReference type="ARBA" id="ARBA00023237"/>
    </source>
</evidence>
<evidence type="ECO:0000256" key="2">
    <source>
        <dbReference type="ARBA" id="ARBA00023088"/>
    </source>
</evidence>
<dbReference type="InterPro" id="IPR016367">
    <property type="entry name" value="MOM_Lpp"/>
</dbReference>
<keyword evidence="7" id="KW-0134">Cell wall</keyword>
<keyword evidence="5 7" id="KW-0998">Cell outer membrane</keyword>
<dbReference type="EMBL" id="CP000626">
    <property type="protein sequence ID" value="ABQ19154.1"/>
    <property type="molecule type" value="Genomic_DNA"/>
</dbReference>
<gene>
    <name evidence="7 9" type="primary">lpp</name>
    <name evidence="9" type="ordered locus">VC0395_0078</name>
</gene>
<keyword evidence="4 7" id="KW-0564">Palmitate</keyword>
<feature type="modified residue" description="N6-murein peptidoglycan lysine" evidence="7">
    <location>
        <position position="119"/>
    </location>
</feature>
<evidence type="ECO:0000256" key="6">
    <source>
        <dbReference type="ARBA" id="ARBA00023288"/>
    </source>
</evidence>
<dbReference type="GO" id="GO:0030258">
    <property type="term" value="P:lipid modification"/>
    <property type="evidence" value="ECO:0007669"/>
    <property type="project" value="UniProtKB-UniRule"/>
</dbReference>
<keyword evidence="2 7" id="KW-0572">Peptidoglycan-anchor</keyword>
<dbReference type="Gene3D" id="1.20.5.190">
    <property type="match status" value="1"/>
</dbReference>
<dbReference type="PATRIC" id="fig|345073.21.peg.2813"/>
<dbReference type="AlphaFoldDB" id="A0A0H3AEE5"/>
<evidence type="ECO:0000259" key="8">
    <source>
        <dbReference type="Pfam" id="PF04728"/>
    </source>
</evidence>